<evidence type="ECO:0000313" key="4">
    <source>
        <dbReference type="Proteomes" id="UP001235094"/>
    </source>
</evidence>
<dbReference type="Pfam" id="PF01266">
    <property type="entry name" value="DAO"/>
    <property type="match status" value="1"/>
</dbReference>
<proteinExistence type="predicted"/>
<keyword evidence="4" id="KW-1185">Reference proteome</keyword>
<dbReference type="GO" id="GO:0016491">
    <property type="term" value="F:oxidoreductase activity"/>
    <property type="evidence" value="ECO:0007669"/>
    <property type="project" value="UniProtKB-KW"/>
</dbReference>
<comment type="caution">
    <text evidence="3">The sequence shown here is derived from an EMBL/GenBank/DDBJ whole genome shotgun (WGS) entry which is preliminary data.</text>
</comment>
<reference evidence="3 4" key="1">
    <citation type="submission" date="2023-07" db="EMBL/GenBank/DDBJ databases">
        <title>Genomic Encyclopedia of Type Strains, Phase IV (KMG-IV): sequencing the most valuable type-strain genomes for metagenomic binning, comparative biology and taxonomic classification.</title>
        <authorList>
            <person name="Goeker M."/>
        </authorList>
    </citation>
    <scope>NUCLEOTIDE SEQUENCE [LARGE SCALE GENOMIC DNA]</scope>
    <source>
        <strain evidence="3 4">DSM 15561</strain>
    </source>
</reference>
<dbReference type="EC" id="1.4.99.6" evidence="3"/>
<accession>A0ABU0LUB3</accession>
<gene>
    <name evidence="3" type="ORF">QOZ99_003169</name>
</gene>
<sequence>MSEVAHADVVIIGGGIAGAGAAYEIAKTRSVILLERESVCGYHSTGRSAASFTENYGTGLIRRLALGSRPFLASPPAGFCDHPLLTPRGMLTIARADQMEQLGAELTRARLLVPSIVPVSVDDALARVPVLRRDYLAGAILEPHSMDIDVDALHNGFLRSARAAGARIVTRAAVRAIACREGEWQVETPAGLFAAPVVVDAAGAWADEVAQLAGIAPLGLQPLRRTAFNIPAPEGHSIAHWPLVNDVGEEFYVKVAGGQLMVSPADATPSAPMDAWADDMDVAIGAERLERATHLTVTRVSHSWAGLRTFAADKSPVVGFDPRAEGFFWLAGQGGYGIKTSSSLLRIAAALIGGQDLPADLRRLGISACDLSPARFAPAPQVSSPSTTKGAA</sequence>
<keyword evidence="1 3" id="KW-0560">Oxidoreductase</keyword>
<dbReference type="SUPFAM" id="SSF51905">
    <property type="entry name" value="FAD/NAD(P)-binding domain"/>
    <property type="match status" value="1"/>
</dbReference>
<protein>
    <submittedName>
        <fullName evidence="3">D-arginine dehydrogenase</fullName>
        <ecNumber evidence="3">1.4.99.6</ecNumber>
    </submittedName>
</protein>
<name>A0ABU0LUB3_9HYPH</name>
<evidence type="ECO:0000256" key="1">
    <source>
        <dbReference type="ARBA" id="ARBA00023002"/>
    </source>
</evidence>
<dbReference type="Gene3D" id="3.30.9.10">
    <property type="entry name" value="D-Amino Acid Oxidase, subunit A, domain 2"/>
    <property type="match status" value="1"/>
</dbReference>
<dbReference type="Gene3D" id="3.50.50.60">
    <property type="entry name" value="FAD/NAD(P)-binding domain"/>
    <property type="match status" value="1"/>
</dbReference>
<dbReference type="EMBL" id="JAUSVR010000011">
    <property type="protein sequence ID" value="MDQ0512267.1"/>
    <property type="molecule type" value="Genomic_DNA"/>
</dbReference>
<dbReference type="Proteomes" id="UP001235094">
    <property type="component" value="Unassembled WGS sequence"/>
</dbReference>
<evidence type="ECO:0000259" key="2">
    <source>
        <dbReference type="Pfam" id="PF01266"/>
    </source>
</evidence>
<dbReference type="RefSeq" id="WP_306890946.1">
    <property type="nucleotide sequence ID" value="NZ_JAUSVR010000011.1"/>
</dbReference>
<feature type="domain" description="FAD dependent oxidoreductase" evidence="2">
    <location>
        <begin position="8"/>
        <end position="344"/>
    </location>
</feature>
<dbReference type="InterPro" id="IPR006076">
    <property type="entry name" value="FAD-dep_OxRdtase"/>
</dbReference>
<organism evidence="3 4">
    <name type="scientific">Ancylobacter amanitiformis</name>
    <dbReference type="NCBI Taxonomy" id="217069"/>
    <lineage>
        <taxon>Bacteria</taxon>
        <taxon>Pseudomonadati</taxon>
        <taxon>Pseudomonadota</taxon>
        <taxon>Alphaproteobacteria</taxon>
        <taxon>Hyphomicrobiales</taxon>
        <taxon>Xanthobacteraceae</taxon>
        <taxon>Ancylobacter</taxon>
    </lineage>
</organism>
<dbReference type="InterPro" id="IPR036188">
    <property type="entry name" value="FAD/NAD-bd_sf"/>
</dbReference>
<dbReference type="PANTHER" id="PTHR13847:SF287">
    <property type="entry name" value="FAD-DEPENDENT OXIDOREDUCTASE DOMAIN-CONTAINING PROTEIN 1"/>
    <property type="match status" value="1"/>
</dbReference>
<dbReference type="PANTHER" id="PTHR13847">
    <property type="entry name" value="SARCOSINE DEHYDROGENASE-RELATED"/>
    <property type="match status" value="1"/>
</dbReference>
<evidence type="ECO:0000313" key="3">
    <source>
        <dbReference type="EMBL" id="MDQ0512267.1"/>
    </source>
</evidence>